<evidence type="ECO:0008006" key="3">
    <source>
        <dbReference type="Google" id="ProtNLM"/>
    </source>
</evidence>
<sequence>MNEENSTVVGPLILTLWFILIYLSTLLVRQKWPKQQEWIRKIVHVGMGPVILIAWITNIERNTALITSIFATLAIVLNYRLSLIPAIEDLDRKSYGTIAYGITFTILLWLCWPKENSAIIAGVMVMAFGDGLAGFLGSTYPSPSWKIWGQRKSLIGTISMALISGLVLTILSSFNISSPTNGSIVALLAISTILEQLAISGFDNFIIPVVISFLWQFWTPVLL</sequence>
<feature type="transmembrane region" description="Helical" evidence="1">
    <location>
        <begin position="118"/>
        <end position="141"/>
    </location>
</feature>
<evidence type="ECO:0000313" key="2">
    <source>
        <dbReference type="EMBL" id="ACB42830.1"/>
    </source>
</evidence>
<dbReference type="RefSeq" id="YP_002049040.1">
    <property type="nucleotide sequence ID" value="NC_011087.1"/>
</dbReference>
<accession>B1X4G1</accession>
<feature type="transmembrane region" description="Helical" evidence="1">
    <location>
        <begin position="63"/>
        <end position="83"/>
    </location>
</feature>
<gene>
    <name evidence="2" type="ordered locus">PCC_0390</name>
</gene>
<dbReference type="GO" id="GO:0004143">
    <property type="term" value="F:ATP-dependent diacylglycerol kinase activity"/>
    <property type="evidence" value="ECO:0007669"/>
    <property type="project" value="InterPro"/>
</dbReference>
<proteinExistence type="predicted"/>
<dbReference type="InterPro" id="IPR037997">
    <property type="entry name" value="Dgk1-like"/>
</dbReference>
<feature type="transmembrane region" description="Helical" evidence="1">
    <location>
        <begin position="38"/>
        <end position="57"/>
    </location>
</feature>
<keyword evidence="1" id="KW-0472">Membrane</keyword>
<feature type="transmembrane region" description="Helical" evidence="1">
    <location>
        <begin position="6"/>
        <end position="26"/>
    </location>
</feature>
<reference evidence="2" key="2">
    <citation type="journal article" date="2008" name="Curr. Biol.">
        <title>Chromatophore genome sequence of Paulinella sheds light on acquisition of photosynthesis by eukaryotes.</title>
        <authorList>
            <person name="Nowack E.C.M."/>
            <person name="Melkonian M."/>
            <person name="Gloeckner G."/>
        </authorList>
    </citation>
    <scope>NUCLEOTIDE SEQUENCE [LARGE SCALE GENOMIC DNA]</scope>
</reference>
<feature type="transmembrane region" description="Helical" evidence="1">
    <location>
        <begin position="153"/>
        <end position="174"/>
    </location>
</feature>
<dbReference type="PANTHER" id="PTHR31303">
    <property type="entry name" value="CTP-DEPENDENT DIACYLGLYCEROL KINASE 1"/>
    <property type="match status" value="1"/>
</dbReference>
<dbReference type="PANTHER" id="PTHR31303:SF1">
    <property type="entry name" value="CTP-DEPENDENT DIACYLGLYCEROL KINASE 1"/>
    <property type="match status" value="1"/>
</dbReference>
<dbReference type="AlphaFoldDB" id="B1X4G1"/>
<keyword evidence="1" id="KW-1133">Transmembrane helix</keyword>
<feature type="transmembrane region" description="Helical" evidence="1">
    <location>
        <begin position="95"/>
        <end position="112"/>
    </location>
</feature>
<keyword evidence="1" id="KW-0812">Transmembrane</keyword>
<dbReference type="EMBL" id="CP000815">
    <property type="protein sequence ID" value="ACB42830.1"/>
    <property type="molecule type" value="Genomic_DNA"/>
</dbReference>
<reference evidence="2" key="1">
    <citation type="submission" date="2007-08" db="EMBL/GenBank/DDBJ databases">
        <authorList>
            <person name="Gloeckner G."/>
            <person name="Nowack E."/>
            <person name="Melkonian M."/>
        </authorList>
    </citation>
    <scope>NUCLEOTIDE SEQUENCE</scope>
</reference>
<evidence type="ECO:0000256" key="1">
    <source>
        <dbReference type="SAM" id="Phobius"/>
    </source>
</evidence>
<name>B1X4G1_PAUCH</name>
<geneLocation type="organellar chromatophore" evidence="2"/>
<feature type="transmembrane region" description="Helical" evidence="1">
    <location>
        <begin position="205"/>
        <end position="222"/>
    </location>
</feature>
<protein>
    <recommendedName>
        <fullName evidence="3">Phytol kinase</fullName>
    </recommendedName>
</protein>
<keyword evidence="2" id="KW-0934">Plastid</keyword>
<dbReference type="GeneID" id="6481352"/>
<organism evidence="2">
    <name type="scientific">Paulinella chromatophora</name>
    <dbReference type="NCBI Taxonomy" id="39717"/>
    <lineage>
        <taxon>Eukaryota</taxon>
        <taxon>Sar</taxon>
        <taxon>Rhizaria</taxon>
        <taxon>Cercozoa</taxon>
        <taxon>Imbricatea</taxon>
        <taxon>Silicofilosea</taxon>
        <taxon>Euglyphida</taxon>
        <taxon>Paulinellidae</taxon>
        <taxon>Paulinella</taxon>
    </lineage>
</organism>